<evidence type="ECO:0000256" key="1">
    <source>
        <dbReference type="SAM" id="MobiDB-lite"/>
    </source>
</evidence>
<evidence type="ECO:0000313" key="3">
    <source>
        <dbReference type="Proteomes" id="UP000185911"/>
    </source>
</evidence>
<name>A0A1Q8YFB0_9BURK</name>
<comment type="caution">
    <text evidence="2">The sequence shown here is derived from an EMBL/GenBank/DDBJ whole genome shotgun (WGS) entry which is preliminary data.</text>
</comment>
<dbReference type="EMBL" id="MSYM01000013">
    <property type="protein sequence ID" value="OLP06734.1"/>
    <property type="molecule type" value="Genomic_DNA"/>
</dbReference>
<organism evidence="2 3">
    <name type="scientific">Rhodoferax antarcticus ANT.BR</name>
    <dbReference type="NCBI Taxonomy" id="1111071"/>
    <lineage>
        <taxon>Bacteria</taxon>
        <taxon>Pseudomonadati</taxon>
        <taxon>Pseudomonadota</taxon>
        <taxon>Betaproteobacteria</taxon>
        <taxon>Burkholderiales</taxon>
        <taxon>Comamonadaceae</taxon>
        <taxon>Rhodoferax</taxon>
    </lineage>
</organism>
<feature type="region of interest" description="Disordered" evidence="1">
    <location>
        <begin position="29"/>
        <end position="64"/>
    </location>
</feature>
<gene>
    <name evidence="2" type="ORF">BLL52_2974</name>
</gene>
<dbReference type="AlphaFoldDB" id="A0A1Q8YFB0"/>
<protein>
    <submittedName>
        <fullName evidence="2">Uncharacterized protein</fullName>
    </submittedName>
</protein>
<evidence type="ECO:0000313" key="2">
    <source>
        <dbReference type="EMBL" id="OLP06734.1"/>
    </source>
</evidence>
<sequence>MQNAQLAHIPTSPTPLTHKGCAFGLTRLRLPNSRLKRSQKLPRPSQQTGDRHPKLQKSTIPAAL</sequence>
<keyword evidence="3" id="KW-1185">Reference proteome</keyword>
<proteinExistence type="predicted"/>
<accession>A0A1Q8YFB0</accession>
<dbReference type="Proteomes" id="UP000185911">
    <property type="component" value="Unassembled WGS sequence"/>
</dbReference>
<reference evidence="2 3" key="1">
    <citation type="submission" date="2017-01" db="EMBL/GenBank/DDBJ databases">
        <title>Genome sequence of Rhodoferax antarcticus ANT.BR, a psychrophilic purple nonsulfur bacterium from an Antarctic microbial mat.</title>
        <authorList>
            <person name="Baker J."/>
            <person name="Riester C."/>
            <person name="Skinner B."/>
            <person name="Newell A."/>
            <person name="Swingley W."/>
            <person name="Madigan M."/>
            <person name="Jung D."/>
            <person name="Asao M."/>
            <person name="Chen M."/>
            <person name="Loughlin P."/>
            <person name="Pan H."/>
            <person name="Lin S."/>
            <person name="Li N."/>
            <person name="Shaw J."/>
            <person name="Prado M."/>
            <person name="Sherman C."/>
            <person name="Li X."/>
            <person name="Tang J."/>
            <person name="Blankenship R."/>
            <person name="Zhao T."/>
            <person name="Touchman J."/>
            <person name="Sattley M."/>
        </authorList>
    </citation>
    <scope>NUCLEOTIDE SEQUENCE [LARGE SCALE GENOMIC DNA]</scope>
    <source>
        <strain evidence="2 3">ANT.BR</strain>
    </source>
</reference>